<evidence type="ECO:0000313" key="1">
    <source>
        <dbReference type="EMBL" id="PKZ69077.1"/>
    </source>
</evidence>
<gene>
    <name evidence="1" type="ORF">CYJ96_04585</name>
</gene>
<dbReference type="RefSeq" id="WP_101964111.1">
    <property type="nucleotide sequence ID" value="NZ_PKJS01000005.1"/>
</dbReference>
<evidence type="ECO:0000313" key="2">
    <source>
        <dbReference type="Proteomes" id="UP000234914"/>
    </source>
</evidence>
<reference evidence="1 2" key="1">
    <citation type="submission" date="2017-12" db="EMBL/GenBank/DDBJ databases">
        <title>Phylogenetic diversity of female urinary microbiome.</title>
        <authorList>
            <person name="Thomas-White K."/>
            <person name="Wolfe A.J."/>
        </authorList>
    </citation>
    <scope>NUCLEOTIDE SEQUENCE [LARGE SCALE GENOMIC DNA]</scope>
    <source>
        <strain evidence="1 2">UMB0416</strain>
    </source>
</reference>
<proteinExistence type="predicted"/>
<dbReference type="InterPro" id="IPR019289">
    <property type="entry name" value="Phage_tail_E/E"/>
</dbReference>
<dbReference type="Pfam" id="PF10109">
    <property type="entry name" value="Phage_TAC_7"/>
    <property type="match status" value="1"/>
</dbReference>
<name>A0A2I1RIW4_FAUOS</name>
<accession>A0A2I1RIW4</accession>
<sequence>MTKEAFKTITLDSPIKRGDTEIAEITLRRPLGGDLRGLTLIDVSMAKVDALSTLLPRITTPVIHANDVKQMDAADLMDIGLEVADFFTKAKFTAKTAESDATPTE</sequence>
<dbReference type="EMBL" id="PKJS01000005">
    <property type="protein sequence ID" value="PKZ69077.1"/>
    <property type="molecule type" value="Genomic_DNA"/>
</dbReference>
<dbReference type="AlphaFoldDB" id="A0A2I1RIW4"/>
<dbReference type="Proteomes" id="UP000234914">
    <property type="component" value="Unassembled WGS sequence"/>
</dbReference>
<organism evidence="1 2">
    <name type="scientific">Faucicola osloensis</name>
    <name type="common">Moraxella osloensis</name>
    <dbReference type="NCBI Taxonomy" id="34062"/>
    <lineage>
        <taxon>Bacteria</taxon>
        <taxon>Pseudomonadati</taxon>
        <taxon>Pseudomonadota</taxon>
        <taxon>Gammaproteobacteria</taxon>
        <taxon>Moraxellales</taxon>
        <taxon>Moraxellaceae</taxon>
        <taxon>Faucicola</taxon>
    </lineage>
</organism>
<comment type="caution">
    <text evidence="1">The sequence shown here is derived from an EMBL/GenBank/DDBJ whole genome shotgun (WGS) entry which is preliminary data.</text>
</comment>
<protein>
    <submittedName>
        <fullName evidence="1">Phage tail assembly protein</fullName>
    </submittedName>
</protein>